<name>A0A5S6QS66_TRIMR</name>
<protein>
    <submittedName>
        <fullName evidence="2">Transposase zinc-ribbon domain-containing protein</fullName>
    </submittedName>
</protein>
<evidence type="ECO:0000313" key="1">
    <source>
        <dbReference type="Proteomes" id="UP000046395"/>
    </source>
</evidence>
<dbReference type="Proteomes" id="UP000046395">
    <property type="component" value="Unassembled WGS sequence"/>
</dbReference>
<dbReference type="AlphaFoldDB" id="A0A5S6QS66"/>
<sequence length="161" mass="18663">MIANERLMNITQLSAQFGNDELAAVKFMQVRGLIHRRRVCPRCGGPVVLQQRKDRDDVRWRCNTKRCQKEFSPKTGTWFQGCEHPVRTLLLFSRALTTLYYCKGKYDMKEAAAVKLNAAMRRVAEEWLLKNPVPLGGSALTEPSHEDFYIYLGPKSYHWLQ</sequence>
<keyword evidence="1" id="KW-1185">Reference proteome</keyword>
<proteinExistence type="predicted"/>
<dbReference type="WBParaSite" id="TMUE_2000009993.1">
    <property type="protein sequence ID" value="TMUE_2000009993.1"/>
    <property type="gene ID" value="WBGene00300798"/>
</dbReference>
<evidence type="ECO:0000313" key="2">
    <source>
        <dbReference type="WBParaSite" id="TMUE_2000009993.1"/>
    </source>
</evidence>
<reference evidence="2" key="1">
    <citation type="submission" date="2019-12" db="UniProtKB">
        <authorList>
            <consortium name="WormBaseParasite"/>
        </authorList>
    </citation>
    <scope>IDENTIFICATION</scope>
</reference>
<accession>A0A5S6QS66</accession>
<organism evidence="1 2">
    <name type="scientific">Trichuris muris</name>
    <name type="common">Mouse whipworm</name>
    <dbReference type="NCBI Taxonomy" id="70415"/>
    <lineage>
        <taxon>Eukaryota</taxon>
        <taxon>Metazoa</taxon>
        <taxon>Ecdysozoa</taxon>
        <taxon>Nematoda</taxon>
        <taxon>Enoplea</taxon>
        <taxon>Dorylaimia</taxon>
        <taxon>Trichinellida</taxon>
        <taxon>Trichuridae</taxon>
        <taxon>Trichuris</taxon>
    </lineage>
</organism>